<feature type="transmembrane region" description="Helical" evidence="7">
    <location>
        <begin position="127"/>
        <end position="152"/>
    </location>
</feature>
<feature type="domain" description="Phosphatidic acid phosphatase type 2/haloperoxidase" evidence="8">
    <location>
        <begin position="71"/>
        <end position="183"/>
    </location>
</feature>
<evidence type="ECO:0000256" key="2">
    <source>
        <dbReference type="ARBA" id="ARBA00022475"/>
    </source>
</evidence>
<dbReference type="InterPro" id="IPR000326">
    <property type="entry name" value="PAP2/HPO"/>
</dbReference>
<sequence length="208" mass="21476">MHHVRAALSPQAHGGPGVDGGAYLDGVDLAHRAPAWLNDLIAAYSTYGLLLFAVLTLAGWRHARRHDPGSAVRALAVPLLTVVAFAVSSLVKQAVREVRPCQSLHVSTVEACAAPGDWAFPSNHATLAAAAAVALWFVSARLGAVASLGALAMGGSRVWVGAHYPHDVLVGLVLGALVAFTSALLVSRYSATAAGALSRSRLRPLVVS</sequence>
<accession>A0ABX1H3S4</accession>
<dbReference type="RefSeq" id="WP_168538625.1">
    <property type="nucleotide sequence ID" value="NZ_JAAWWP010000006.1"/>
</dbReference>
<dbReference type="PANTHER" id="PTHR14969:SF62">
    <property type="entry name" value="DECAPRENYLPHOSPHORYL-5-PHOSPHORIBOSE PHOSPHATASE RV3807C-RELATED"/>
    <property type="match status" value="1"/>
</dbReference>
<evidence type="ECO:0000256" key="1">
    <source>
        <dbReference type="ARBA" id="ARBA00004651"/>
    </source>
</evidence>
<name>A0ABX1H3S4_9ACTN</name>
<keyword evidence="6 7" id="KW-0472">Membrane</keyword>
<proteinExistence type="predicted"/>
<protein>
    <submittedName>
        <fullName evidence="9">Phosphatase PAP2 family protein</fullName>
    </submittedName>
</protein>
<evidence type="ECO:0000313" key="10">
    <source>
        <dbReference type="Proteomes" id="UP000772196"/>
    </source>
</evidence>
<dbReference type="InterPro" id="IPR036938">
    <property type="entry name" value="PAP2/HPO_sf"/>
</dbReference>
<evidence type="ECO:0000256" key="6">
    <source>
        <dbReference type="ARBA" id="ARBA00023136"/>
    </source>
</evidence>
<feature type="transmembrane region" description="Helical" evidence="7">
    <location>
        <begin position="72"/>
        <end position="91"/>
    </location>
</feature>
<gene>
    <name evidence="9" type="ORF">HFV08_11870</name>
</gene>
<feature type="transmembrane region" description="Helical" evidence="7">
    <location>
        <begin position="164"/>
        <end position="186"/>
    </location>
</feature>
<dbReference type="Gene3D" id="1.20.144.10">
    <property type="entry name" value="Phosphatidic acid phosphatase type 2/haloperoxidase"/>
    <property type="match status" value="1"/>
</dbReference>
<dbReference type="EMBL" id="JAAWWP010000006">
    <property type="protein sequence ID" value="NKI41924.1"/>
    <property type="molecule type" value="Genomic_DNA"/>
</dbReference>
<keyword evidence="10" id="KW-1185">Reference proteome</keyword>
<dbReference type="Pfam" id="PF01569">
    <property type="entry name" value="PAP2"/>
    <property type="match status" value="1"/>
</dbReference>
<feature type="transmembrane region" description="Helical" evidence="7">
    <location>
        <begin position="41"/>
        <end position="60"/>
    </location>
</feature>
<organism evidence="9 10">
    <name type="scientific">Streptomyces physcomitrii</name>
    <dbReference type="NCBI Taxonomy" id="2724184"/>
    <lineage>
        <taxon>Bacteria</taxon>
        <taxon>Bacillati</taxon>
        <taxon>Actinomycetota</taxon>
        <taxon>Actinomycetes</taxon>
        <taxon>Kitasatosporales</taxon>
        <taxon>Streptomycetaceae</taxon>
        <taxon>Streptomyces</taxon>
    </lineage>
</organism>
<keyword evidence="5 7" id="KW-1133">Transmembrane helix</keyword>
<evidence type="ECO:0000259" key="8">
    <source>
        <dbReference type="SMART" id="SM00014"/>
    </source>
</evidence>
<reference evidence="9 10" key="1">
    <citation type="submission" date="2020-04" db="EMBL/GenBank/DDBJ databases">
        <title>Phylogenetic Diversity and Antibacterial Activity against Ralstonia solanacearum of Endophytic Actinomycete Isolated from Moss.</title>
        <authorList>
            <person name="Zhuang X."/>
        </authorList>
    </citation>
    <scope>NUCLEOTIDE SEQUENCE [LARGE SCALE GENOMIC DNA]</scope>
    <source>
        <strain evidence="9 10">LD120</strain>
    </source>
</reference>
<keyword evidence="4" id="KW-0378">Hydrolase</keyword>
<evidence type="ECO:0000256" key="3">
    <source>
        <dbReference type="ARBA" id="ARBA00022692"/>
    </source>
</evidence>
<evidence type="ECO:0000256" key="5">
    <source>
        <dbReference type="ARBA" id="ARBA00022989"/>
    </source>
</evidence>
<evidence type="ECO:0000256" key="7">
    <source>
        <dbReference type="SAM" id="Phobius"/>
    </source>
</evidence>
<dbReference type="SMART" id="SM00014">
    <property type="entry name" value="acidPPc"/>
    <property type="match status" value="1"/>
</dbReference>
<keyword evidence="2" id="KW-1003">Cell membrane</keyword>
<dbReference type="PANTHER" id="PTHR14969">
    <property type="entry name" value="SPHINGOSINE-1-PHOSPHATE PHOSPHOHYDROLASE"/>
    <property type="match status" value="1"/>
</dbReference>
<comment type="subcellular location">
    <subcellularLocation>
        <location evidence="1">Cell membrane</location>
        <topology evidence="1">Multi-pass membrane protein</topology>
    </subcellularLocation>
</comment>
<comment type="caution">
    <text evidence="9">The sequence shown here is derived from an EMBL/GenBank/DDBJ whole genome shotgun (WGS) entry which is preliminary data.</text>
</comment>
<dbReference type="SUPFAM" id="SSF48317">
    <property type="entry name" value="Acid phosphatase/Vanadium-dependent haloperoxidase"/>
    <property type="match status" value="1"/>
</dbReference>
<evidence type="ECO:0000313" key="9">
    <source>
        <dbReference type="EMBL" id="NKI41924.1"/>
    </source>
</evidence>
<dbReference type="Proteomes" id="UP000772196">
    <property type="component" value="Unassembled WGS sequence"/>
</dbReference>
<keyword evidence="3 7" id="KW-0812">Transmembrane</keyword>
<evidence type="ECO:0000256" key="4">
    <source>
        <dbReference type="ARBA" id="ARBA00022801"/>
    </source>
</evidence>